<proteinExistence type="predicted"/>
<dbReference type="AlphaFoldDB" id="A0A221STS7"/>
<protein>
    <submittedName>
        <fullName evidence="2">VOC family protein</fullName>
    </submittedName>
</protein>
<gene>
    <name evidence="2" type="ORF">DFI_02680</name>
</gene>
<dbReference type="InterPro" id="IPR028973">
    <property type="entry name" value="PhnB-like"/>
</dbReference>
<name>A0A221STS7_9DEIO</name>
<dbReference type="PIRSF" id="PIRSF021700">
    <property type="entry name" value="3_dmu_93_MTrfase"/>
    <property type="match status" value="1"/>
</dbReference>
<organism evidence="2 3">
    <name type="scientific">Deinococcus ficus</name>
    <dbReference type="NCBI Taxonomy" id="317577"/>
    <lineage>
        <taxon>Bacteria</taxon>
        <taxon>Thermotogati</taxon>
        <taxon>Deinococcota</taxon>
        <taxon>Deinococci</taxon>
        <taxon>Deinococcales</taxon>
        <taxon>Deinococcaceae</taxon>
        <taxon>Deinococcus</taxon>
    </lineage>
</organism>
<dbReference type="PANTHER" id="PTHR33990">
    <property type="entry name" value="PROTEIN YJDN-RELATED"/>
    <property type="match status" value="1"/>
</dbReference>
<dbReference type="Gene3D" id="3.30.720.100">
    <property type="match status" value="1"/>
</dbReference>
<evidence type="ECO:0000259" key="1">
    <source>
        <dbReference type="Pfam" id="PF06983"/>
    </source>
</evidence>
<dbReference type="PANTHER" id="PTHR33990:SF4">
    <property type="entry name" value="PHNB-LIKE DOMAIN-CONTAINING PROTEIN"/>
    <property type="match status" value="1"/>
</dbReference>
<dbReference type="EMBL" id="CP021081">
    <property type="protein sequence ID" value="ASN80058.1"/>
    <property type="molecule type" value="Genomic_DNA"/>
</dbReference>
<evidence type="ECO:0000313" key="3">
    <source>
        <dbReference type="Proteomes" id="UP000259030"/>
    </source>
</evidence>
<dbReference type="InterPro" id="IPR029068">
    <property type="entry name" value="Glyas_Bleomycin-R_OHBP_Dase"/>
</dbReference>
<dbReference type="Pfam" id="PF06983">
    <property type="entry name" value="3-dmu-9_3-mt"/>
    <property type="match status" value="1"/>
</dbReference>
<feature type="domain" description="PhnB-like" evidence="1">
    <location>
        <begin position="2"/>
        <end position="127"/>
    </location>
</feature>
<accession>A0A221STS7</accession>
<sequence length="129" mass="14233">MSITPFLMFQNGEAEEALNFYLQTFQPAELLSLQRHPEGSPAAGQVMLAHVRLRGQTLAFSDSSVRHAFTFTPAVSLYVTCEDAADIQALHDALLPGGAALMPLGDYGFSRQFAWLQDRYGVSWQLTLP</sequence>
<dbReference type="RefSeq" id="WP_027463355.1">
    <property type="nucleotide sequence ID" value="NZ_CP021081.1"/>
</dbReference>
<dbReference type="STRING" id="317577.GCA_000419625_00604"/>
<dbReference type="Gene3D" id="3.30.720.110">
    <property type="match status" value="1"/>
</dbReference>
<dbReference type="Proteomes" id="UP000259030">
    <property type="component" value="Chromosome"/>
</dbReference>
<reference evidence="2 3" key="1">
    <citation type="submission" date="2017-05" db="EMBL/GenBank/DDBJ databases">
        <title>The complete genome sequence of Deinococcus ficus isolated from the rhizosphere of the Ficus religiosa L. in Taiwan.</title>
        <authorList>
            <person name="Wu K.-M."/>
            <person name="Liao T.-L."/>
            <person name="Liu Y.-M."/>
            <person name="Young C.-C."/>
            <person name="Tsai S.-F."/>
        </authorList>
    </citation>
    <scope>NUCLEOTIDE SEQUENCE [LARGE SCALE GENOMIC DNA]</scope>
    <source>
        <strain evidence="2 3">CC-FR2-10</strain>
    </source>
</reference>
<dbReference type="CDD" id="cd06588">
    <property type="entry name" value="PhnB_like"/>
    <property type="match status" value="1"/>
</dbReference>
<evidence type="ECO:0000313" key="2">
    <source>
        <dbReference type="EMBL" id="ASN80058.1"/>
    </source>
</evidence>
<keyword evidence="3" id="KW-1185">Reference proteome</keyword>
<dbReference type="KEGG" id="dfc:DFI_02680"/>
<dbReference type="SUPFAM" id="SSF54593">
    <property type="entry name" value="Glyoxalase/Bleomycin resistance protein/Dihydroxybiphenyl dioxygenase"/>
    <property type="match status" value="1"/>
</dbReference>
<dbReference type="InterPro" id="IPR009725">
    <property type="entry name" value="3_dmu_93_MTrfase"/>
</dbReference>